<dbReference type="EMBL" id="DVLU01000012">
    <property type="protein sequence ID" value="HIT84576.1"/>
    <property type="molecule type" value="Genomic_DNA"/>
</dbReference>
<dbReference type="InterPro" id="IPR036582">
    <property type="entry name" value="Mao_N_sf"/>
</dbReference>
<dbReference type="Proteomes" id="UP000824165">
    <property type="component" value="Unassembled WGS sequence"/>
</dbReference>
<comment type="caution">
    <text evidence="4">The sequence shown here is derived from an EMBL/GenBank/DDBJ whole genome shotgun (WGS) entry which is preliminary data.</text>
</comment>
<dbReference type="Pfam" id="PF01520">
    <property type="entry name" value="Amidase_3"/>
    <property type="match status" value="1"/>
</dbReference>
<reference evidence="4" key="2">
    <citation type="journal article" date="2021" name="PeerJ">
        <title>Extensive microbial diversity within the chicken gut microbiome revealed by metagenomics and culture.</title>
        <authorList>
            <person name="Gilroy R."/>
            <person name="Ravi A."/>
            <person name="Getino M."/>
            <person name="Pursley I."/>
            <person name="Horton D.L."/>
            <person name="Alikhan N.F."/>
            <person name="Baker D."/>
            <person name="Gharbi K."/>
            <person name="Hall N."/>
            <person name="Watson M."/>
            <person name="Adriaenssens E.M."/>
            <person name="Foster-Nyarko E."/>
            <person name="Jarju S."/>
            <person name="Secka A."/>
            <person name="Antonio M."/>
            <person name="Oren A."/>
            <person name="Chaudhuri R.R."/>
            <person name="La Ragione R."/>
            <person name="Hildebrand F."/>
            <person name="Pallen M.J."/>
        </authorList>
    </citation>
    <scope>NUCLEOTIDE SEQUENCE</scope>
    <source>
        <strain evidence="4">CHK181-108</strain>
    </source>
</reference>
<dbReference type="SUPFAM" id="SSF53187">
    <property type="entry name" value="Zn-dependent exopeptidases"/>
    <property type="match status" value="1"/>
</dbReference>
<dbReference type="Gene3D" id="3.40.630.40">
    <property type="entry name" value="Zn-dependent exopeptidases"/>
    <property type="match status" value="1"/>
</dbReference>
<name>A0A9D1H2B0_9FIRM</name>
<feature type="domain" description="MurNAc-LAA" evidence="3">
    <location>
        <begin position="382"/>
        <end position="499"/>
    </location>
</feature>
<protein>
    <submittedName>
        <fullName evidence="4">N-acetylmuramoyl-L-alanine amidase</fullName>
    </submittedName>
</protein>
<evidence type="ECO:0000256" key="1">
    <source>
        <dbReference type="ARBA" id="ARBA00022801"/>
    </source>
</evidence>
<dbReference type="Gene3D" id="3.30.457.10">
    <property type="entry name" value="Copper amine oxidase-like, N-terminal domain"/>
    <property type="match status" value="1"/>
</dbReference>
<dbReference type="PANTHER" id="PTHR30404">
    <property type="entry name" value="N-ACETYLMURAMOYL-L-ALANINE AMIDASE"/>
    <property type="match status" value="1"/>
</dbReference>
<feature type="chain" id="PRO_5039564855" evidence="2">
    <location>
        <begin position="26"/>
        <end position="506"/>
    </location>
</feature>
<organism evidence="4 5">
    <name type="scientific">Candidatus Ornithomonoglobus intestinigallinarum</name>
    <dbReference type="NCBI Taxonomy" id="2840894"/>
    <lineage>
        <taxon>Bacteria</taxon>
        <taxon>Bacillati</taxon>
        <taxon>Bacillota</taxon>
        <taxon>Clostridia</taxon>
        <taxon>Candidatus Ornithomonoglobus</taxon>
    </lineage>
</organism>
<dbReference type="SMART" id="SM00646">
    <property type="entry name" value="Ami_3"/>
    <property type="match status" value="1"/>
</dbReference>
<dbReference type="Pfam" id="PF11741">
    <property type="entry name" value="AMIN"/>
    <property type="match status" value="1"/>
</dbReference>
<dbReference type="InterPro" id="IPR050695">
    <property type="entry name" value="N-acetylmuramoyl_amidase_3"/>
</dbReference>
<reference evidence="4" key="1">
    <citation type="submission" date="2020-10" db="EMBL/GenBank/DDBJ databases">
        <authorList>
            <person name="Gilroy R."/>
        </authorList>
    </citation>
    <scope>NUCLEOTIDE SEQUENCE</scope>
    <source>
        <strain evidence="4">CHK181-108</strain>
    </source>
</reference>
<dbReference type="SUPFAM" id="SSF55383">
    <property type="entry name" value="Copper amine oxidase, domain N"/>
    <property type="match status" value="1"/>
</dbReference>
<keyword evidence="2" id="KW-0732">Signal</keyword>
<keyword evidence="1" id="KW-0378">Hydrolase</keyword>
<dbReference type="Pfam" id="PF07833">
    <property type="entry name" value="Cu_amine_oxidN1"/>
    <property type="match status" value="1"/>
</dbReference>
<accession>A0A9D1H2B0</accession>
<sequence>MRKIRFFAALLFVFFGIAAGASANAMLLSYDGGVYSYSGAVYDLIVNNKKLEPALEPIIFNDRALVPVRDVFEEVGATVNYDGETQTIEVIDNDTYIRMNINNNVAYVNGRETVIPDSVVPKLISKLGGETKTMVPVRFISETIGLDVDFDGDVGAILVESDENYAQATPVPTQAPTPEPTAAPTAEPRPQVLDVTYEDVEDGKIAVTVKLDSPADYSYFTLSDPERFVVDIENSDCTFGERTLYVNNGGIDSVRVGTNPERTRIVVDVDKLDNYGFGTNGNDIIIYVRASSSGVVIEPAETPVPTQKPSQNVVYNKKLIALDAGHGGYDPGAQGTLDGTTINESDLTLQITYKVKKILESNGFSVLMTRSDDTYKTLIERPQLANTNNAALFVSIHINSVDGAPTANGTEVYYAESNNGDVGGVTSSMLAKNILNSMISATGAANRGVKTAEHAVTKRSNMPACLAEVGFITNETELRNMSSSDYQYKVAQGIANGIMNTIAEMK</sequence>
<feature type="signal peptide" evidence="2">
    <location>
        <begin position="1"/>
        <end position="25"/>
    </location>
</feature>
<dbReference type="Gene3D" id="2.60.40.3500">
    <property type="match status" value="1"/>
</dbReference>
<evidence type="ECO:0000256" key="2">
    <source>
        <dbReference type="SAM" id="SignalP"/>
    </source>
</evidence>
<dbReference type="GO" id="GO:0030288">
    <property type="term" value="C:outer membrane-bounded periplasmic space"/>
    <property type="evidence" value="ECO:0007669"/>
    <property type="project" value="TreeGrafter"/>
</dbReference>
<evidence type="ECO:0000313" key="4">
    <source>
        <dbReference type="EMBL" id="HIT84576.1"/>
    </source>
</evidence>
<dbReference type="GO" id="GO:0009253">
    <property type="term" value="P:peptidoglycan catabolic process"/>
    <property type="evidence" value="ECO:0007669"/>
    <property type="project" value="InterPro"/>
</dbReference>
<gene>
    <name evidence="4" type="ORF">IAA60_01590</name>
</gene>
<dbReference type="GO" id="GO:0008745">
    <property type="term" value="F:N-acetylmuramoyl-L-alanine amidase activity"/>
    <property type="evidence" value="ECO:0007669"/>
    <property type="project" value="InterPro"/>
</dbReference>
<dbReference type="InterPro" id="IPR002508">
    <property type="entry name" value="MurNAc-LAA_cat"/>
</dbReference>
<dbReference type="AlphaFoldDB" id="A0A9D1H2B0"/>
<dbReference type="InterPro" id="IPR021731">
    <property type="entry name" value="AMIN_dom"/>
</dbReference>
<dbReference type="PANTHER" id="PTHR30404:SF0">
    <property type="entry name" value="N-ACETYLMURAMOYL-L-ALANINE AMIDASE AMIC"/>
    <property type="match status" value="1"/>
</dbReference>
<evidence type="ECO:0000259" key="3">
    <source>
        <dbReference type="SMART" id="SM00646"/>
    </source>
</evidence>
<dbReference type="InterPro" id="IPR012854">
    <property type="entry name" value="Cu_amine_oxidase-like_N"/>
</dbReference>
<dbReference type="CDD" id="cd02696">
    <property type="entry name" value="MurNAc-LAA"/>
    <property type="match status" value="1"/>
</dbReference>
<evidence type="ECO:0000313" key="5">
    <source>
        <dbReference type="Proteomes" id="UP000824165"/>
    </source>
</evidence>
<proteinExistence type="predicted"/>